<protein>
    <recommendedName>
        <fullName evidence="3">Conserved oligomeric Golgi complex subunit 4</fullName>
    </recommendedName>
    <alternativeName>
        <fullName evidence="8">Component of oligomeric Golgi complex 4</fullName>
    </alternativeName>
</protein>
<keyword evidence="5" id="KW-0653">Protein transport</keyword>
<evidence type="ECO:0000256" key="6">
    <source>
        <dbReference type="ARBA" id="ARBA00023034"/>
    </source>
</evidence>
<dbReference type="InterPro" id="IPR013167">
    <property type="entry name" value="COG4_M"/>
</dbReference>
<keyword evidence="12" id="KW-1185">Reference proteome</keyword>
<dbReference type="eggNOG" id="KOG0412">
    <property type="taxonomic scope" value="Eukaryota"/>
</dbReference>
<dbReference type="VEuPathDB" id="FungiDB:NECHADRAFT_78353"/>
<accession>C7ZFK3</accession>
<organism evidence="11 12">
    <name type="scientific">Fusarium vanettenii (strain ATCC MYA-4622 / CBS 123669 / FGSC 9596 / NRRL 45880 / 77-13-4)</name>
    <name type="common">Fusarium solani subsp. pisi</name>
    <dbReference type="NCBI Taxonomy" id="660122"/>
    <lineage>
        <taxon>Eukaryota</taxon>
        <taxon>Fungi</taxon>
        <taxon>Dikarya</taxon>
        <taxon>Ascomycota</taxon>
        <taxon>Pezizomycotina</taxon>
        <taxon>Sordariomycetes</taxon>
        <taxon>Hypocreomycetidae</taxon>
        <taxon>Hypocreales</taxon>
        <taxon>Nectriaceae</taxon>
        <taxon>Fusarium</taxon>
        <taxon>Fusarium solani species complex</taxon>
        <taxon>Fusarium vanettenii</taxon>
    </lineage>
</organism>
<dbReference type="Gene3D" id="1.20.58.1970">
    <property type="match status" value="1"/>
</dbReference>
<comment type="similarity">
    <text evidence="2">Belongs to the COG4 family.</text>
</comment>
<dbReference type="OrthoDB" id="47059at2759"/>
<dbReference type="InParanoid" id="C7ZFK3"/>
<evidence type="ECO:0000256" key="2">
    <source>
        <dbReference type="ARBA" id="ARBA00009215"/>
    </source>
</evidence>
<dbReference type="HOGENOM" id="CLU_014853_3_0_1"/>
<feature type="coiled-coil region" evidence="9">
    <location>
        <begin position="76"/>
        <end position="110"/>
    </location>
</feature>
<dbReference type="InterPro" id="IPR048682">
    <property type="entry name" value="COG4"/>
</dbReference>
<dbReference type="Pfam" id="PF20663">
    <property type="entry name" value="COG4_N"/>
    <property type="match status" value="1"/>
</dbReference>
<evidence type="ECO:0000313" key="11">
    <source>
        <dbReference type="EMBL" id="EEU37257.1"/>
    </source>
</evidence>
<proteinExistence type="inferred from homology"/>
<dbReference type="AlphaFoldDB" id="C7ZFK3"/>
<keyword evidence="7" id="KW-0472">Membrane</keyword>
<evidence type="ECO:0000313" key="12">
    <source>
        <dbReference type="Proteomes" id="UP000005206"/>
    </source>
</evidence>
<evidence type="ECO:0000256" key="7">
    <source>
        <dbReference type="ARBA" id="ARBA00023136"/>
    </source>
</evidence>
<keyword evidence="6" id="KW-0333">Golgi apparatus</keyword>
<evidence type="ECO:0000256" key="1">
    <source>
        <dbReference type="ARBA" id="ARBA00004395"/>
    </source>
</evidence>
<dbReference type="GO" id="GO:0015031">
    <property type="term" value="P:protein transport"/>
    <property type="evidence" value="ECO:0007669"/>
    <property type="project" value="UniProtKB-KW"/>
</dbReference>
<evidence type="ECO:0000256" key="8">
    <source>
        <dbReference type="ARBA" id="ARBA00031340"/>
    </source>
</evidence>
<dbReference type="Pfam" id="PF08318">
    <property type="entry name" value="COG4_m"/>
    <property type="match status" value="1"/>
</dbReference>
<dbReference type="GeneID" id="9665016"/>
<dbReference type="PANTHER" id="PTHR24016:SF0">
    <property type="entry name" value="CONSERVED OLIGOMERIC GOLGI COMPLEX SUBUNIT 4"/>
    <property type="match status" value="1"/>
</dbReference>
<evidence type="ECO:0000256" key="3">
    <source>
        <dbReference type="ARBA" id="ARBA00020975"/>
    </source>
</evidence>
<dbReference type="PANTHER" id="PTHR24016">
    <property type="entry name" value="CONSERVED OLIGOMERIC GOLGI COMPLEX SUBUNIT 4"/>
    <property type="match status" value="1"/>
</dbReference>
<dbReference type="OMA" id="YGAMALE"/>
<name>C7ZFK3_FUSV7</name>
<dbReference type="EMBL" id="GG698923">
    <property type="protein sequence ID" value="EEU37257.1"/>
    <property type="molecule type" value="Genomic_DNA"/>
</dbReference>
<gene>
    <name evidence="11" type="ORF">NECHADRAFT_78353</name>
</gene>
<evidence type="ECO:0000256" key="4">
    <source>
        <dbReference type="ARBA" id="ARBA00022448"/>
    </source>
</evidence>
<dbReference type="STRING" id="660122.C7ZFK3"/>
<dbReference type="KEGG" id="nhe:NECHADRAFT_78353"/>
<evidence type="ECO:0000256" key="9">
    <source>
        <dbReference type="SAM" id="Coils"/>
    </source>
</evidence>
<dbReference type="GO" id="GO:0000139">
    <property type="term" value="C:Golgi membrane"/>
    <property type="evidence" value="ECO:0007669"/>
    <property type="project" value="UniProtKB-SubCell"/>
</dbReference>
<comment type="subcellular location">
    <subcellularLocation>
        <location evidence="1">Golgi apparatus membrane</location>
        <topology evidence="1">Peripheral membrane protein</topology>
    </subcellularLocation>
</comment>
<keyword evidence="9" id="KW-0175">Coiled coil</keyword>
<dbReference type="Proteomes" id="UP000005206">
    <property type="component" value="Chromosome 3"/>
</dbReference>
<dbReference type="SMART" id="SM00762">
    <property type="entry name" value="Cog4"/>
    <property type="match status" value="1"/>
</dbReference>
<keyword evidence="4" id="KW-0813">Transport</keyword>
<dbReference type="InterPro" id="IPR048680">
    <property type="entry name" value="COG4_N"/>
</dbReference>
<dbReference type="RefSeq" id="XP_003042970.1">
    <property type="nucleotide sequence ID" value="XM_003042924.1"/>
</dbReference>
<dbReference type="FunCoup" id="C7ZFK3">
    <property type="interactions" value="801"/>
</dbReference>
<sequence>MPRGQTLSGIQSATTISHVQEGLFALHAQEDEILFKLNAISDCHKDVDRELNVLDALRTTLNAQLIDSHKLQHAMLAGTAHKADRVSKRVQELETEREKVEDTLRMVEQVMELKACVAGVIGSMGAPQDWEAAAQYLVRASKIPEDVVLGDFAAAVVPTIEAPDPPWNTLEIARESLCALFLRQFVSAAEDENVDQLTRFFKLFPLIGRAEVGLDVYARYICRGVANAARETLKQAGTSSRDVFFYANCLTKLFEHIAQIVNSHSGLVRQHYGASQVVKVIEKLQAEADIQGGIILDAWADDRSVDRMISDIRSYPFVFLVQSILAWRQGQGVKVETEADQTSIDMRMMDELVSEMTAMLQQWSLYSRFIARQSQDADLPDDGSLAIPEFLASCNLSRKVSEKLNAPYGIMATFFVRRSVEQAFQTDLAPTGLSLTKPISGQPPFIIQAIDDVMYVVDLVLQKVITASNHAVAASAIPDIGRVLESDLIGIIHRRMRDEYHPGSNSQGNLTLEDKVVKFIVMINSLDISVEYLGRLLRARAGLESVEQDRGRESPSLKDSFPFNREAENVALALDRMNKAFSSKVIPLLDEGIQVLLDEVVRLGLRPVLATTFRDIHYDELSGDEGIDQFEDDGTNGPLPRALERFEEGWNRLMKPLSRIMTPRTYQALLALTAKLVARILEKRLWSLSGRVSAFGAVKMERDFTGMMDVVSKGNYSAREVFTRVQQICMAANMDDDEWAEVMDEEACDIDWVLTRDEMRKARQIVVV</sequence>
<feature type="domain" description="COG4 transport protein middle alpha-helical bundle" evidence="10">
    <location>
        <begin position="170"/>
        <end position="497"/>
    </location>
</feature>
<dbReference type="Pfam" id="PF20662">
    <property type="entry name" value="COG4_C"/>
    <property type="match status" value="1"/>
</dbReference>
<evidence type="ECO:0000259" key="10">
    <source>
        <dbReference type="SMART" id="SM00762"/>
    </source>
</evidence>
<evidence type="ECO:0000256" key="5">
    <source>
        <dbReference type="ARBA" id="ARBA00022927"/>
    </source>
</evidence>
<reference evidence="11 12" key="1">
    <citation type="journal article" date="2009" name="PLoS Genet.">
        <title>The genome of Nectria haematococca: contribution of supernumerary chromosomes to gene expansion.</title>
        <authorList>
            <person name="Coleman J.J."/>
            <person name="Rounsley S.D."/>
            <person name="Rodriguez-Carres M."/>
            <person name="Kuo A."/>
            <person name="Wasmann C.C."/>
            <person name="Grimwood J."/>
            <person name="Schmutz J."/>
            <person name="Taga M."/>
            <person name="White G.J."/>
            <person name="Zhou S."/>
            <person name="Schwartz D.C."/>
            <person name="Freitag M."/>
            <person name="Ma L.J."/>
            <person name="Danchin E.G."/>
            <person name="Henrissat B."/>
            <person name="Coutinho P.M."/>
            <person name="Nelson D.R."/>
            <person name="Straney D."/>
            <person name="Napoli C.A."/>
            <person name="Barker B.M."/>
            <person name="Gribskov M."/>
            <person name="Rep M."/>
            <person name="Kroken S."/>
            <person name="Molnar I."/>
            <person name="Rensing C."/>
            <person name="Kennell J.C."/>
            <person name="Zamora J."/>
            <person name="Farman M.L."/>
            <person name="Selker E.U."/>
            <person name="Salamov A."/>
            <person name="Shapiro H."/>
            <person name="Pangilinan J."/>
            <person name="Lindquist E."/>
            <person name="Lamers C."/>
            <person name="Grigoriev I.V."/>
            <person name="Geiser D.M."/>
            <person name="Covert S.F."/>
            <person name="Temporini E."/>
            <person name="Vanetten H.D."/>
        </authorList>
    </citation>
    <scope>NUCLEOTIDE SEQUENCE [LARGE SCALE GENOMIC DNA]</scope>
    <source>
        <strain evidence="12">ATCC MYA-4622 / CBS 123669 / FGSC 9596 / NRRL 45880 / 77-13-4</strain>
    </source>
</reference>
<dbReference type="InterPro" id="IPR048684">
    <property type="entry name" value="COG4_C"/>
</dbReference>